<protein>
    <submittedName>
        <fullName evidence="2">Uncharacterized protein</fullName>
    </submittedName>
</protein>
<dbReference type="Proteomes" id="UP001217089">
    <property type="component" value="Unassembled WGS sequence"/>
</dbReference>
<evidence type="ECO:0000313" key="3">
    <source>
        <dbReference type="Proteomes" id="UP001217089"/>
    </source>
</evidence>
<keyword evidence="1" id="KW-0540">Nuclease</keyword>
<gene>
    <name evidence="2" type="ORF">KUTeg_013793</name>
</gene>
<name>A0ABQ9EUR1_TEGGR</name>
<dbReference type="InterPro" id="IPR022894">
    <property type="entry name" value="Oligoribonuclease"/>
</dbReference>
<evidence type="ECO:0000313" key="2">
    <source>
        <dbReference type="EMBL" id="KAJ8308919.1"/>
    </source>
</evidence>
<sequence>MYVLGLRQMVTKSGQYTLETLKSILSDIDHVSQFSENVVSKTILLNIMSTMSDRAATQQKFNNLLEEYRKIMIMENLGEAWFEMTEDEQMSISKLNNFFCGLHALVHMAEAANSCIKVVEEASFESVPIFDPGFKVPNESGTTRLLRTCSKAFSMGGDEKSGDFLKAHKMQSLPIQRFKGNRFNILFSNAANVFFLHEKINEYLSSECSNRLLKSIFHDIKIPCFVAGLKALGLLSFLLTLPFWCFIEDKDVHILDSPKYYSEIISMLESVCDIESLQKFIEGKVTLSFCNKEALVADSIFNKLIEPWEHDDSHFYFINTRLCASLKSLFSDYIGEGQWAKVPSSKRSSTSSVPKHNKFSETIFGHVDRILREKPNITVIAQEAYIMFCHNKTLDWLNGKCEKERQSLLASARRDVKKSKENVCRKEKRD</sequence>
<dbReference type="PANTHER" id="PTHR11046">
    <property type="entry name" value="OLIGORIBONUCLEASE, MITOCHONDRIAL"/>
    <property type="match status" value="1"/>
</dbReference>
<comment type="caution">
    <text evidence="2">The sequence shown here is derived from an EMBL/GenBank/DDBJ whole genome shotgun (WGS) entry which is preliminary data.</text>
</comment>
<dbReference type="EMBL" id="JARBDR010000657">
    <property type="protein sequence ID" value="KAJ8308919.1"/>
    <property type="molecule type" value="Genomic_DNA"/>
</dbReference>
<proteinExistence type="predicted"/>
<dbReference type="PANTHER" id="PTHR11046:SF25">
    <property type="match status" value="1"/>
</dbReference>
<accession>A0ABQ9EUR1</accession>
<reference evidence="2 3" key="1">
    <citation type="submission" date="2022-12" db="EMBL/GenBank/DDBJ databases">
        <title>Chromosome-level genome of Tegillarca granosa.</title>
        <authorList>
            <person name="Kim J."/>
        </authorList>
    </citation>
    <scope>NUCLEOTIDE SEQUENCE [LARGE SCALE GENOMIC DNA]</scope>
    <source>
        <strain evidence="2">Teg-2019</strain>
        <tissue evidence="2">Adductor muscle</tissue>
    </source>
</reference>
<keyword evidence="3" id="KW-1185">Reference proteome</keyword>
<keyword evidence="1" id="KW-0378">Hydrolase</keyword>
<evidence type="ECO:0000256" key="1">
    <source>
        <dbReference type="ARBA" id="ARBA00022722"/>
    </source>
</evidence>
<organism evidence="2 3">
    <name type="scientific">Tegillarca granosa</name>
    <name type="common">Malaysian cockle</name>
    <name type="synonym">Anadara granosa</name>
    <dbReference type="NCBI Taxonomy" id="220873"/>
    <lineage>
        <taxon>Eukaryota</taxon>
        <taxon>Metazoa</taxon>
        <taxon>Spiralia</taxon>
        <taxon>Lophotrochozoa</taxon>
        <taxon>Mollusca</taxon>
        <taxon>Bivalvia</taxon>
        <taxon>Autobranchia</taxon>
        <taxon>Pteriomorphia</taxon>
        <taxon>Arcoida</taxon>
        <taxon>Arcoidea</taxon>
        <taxon>Arcidae</taxon>
        <taxon>Tegillarca</taxon>
    </lineage>
</organism>